<dbReference type="EMBL" id="LRDC01000022">
    <property type="protein sequence ID" value="KVX01486.1"/>
    <property type="molecule type" value="Genomic_DNA"/>
</dbReference>
<feature type="transmembrane region" description="Helical" evidence="1">
    <location>
        <begin position="6"/>
        <end position="28"/>
    </location>
</feature>
<evidence type="ECO:0000313" key="2">
    <source>
        <dbReference type="EMBL" id="KVX01486.1"/>
    </source>
</evidence>
<dbReference type="RefSeq" id="WP_059746146.1">
    <property type="nucleotide sequence ID" value="NZ_JBOZOX010000005.1"/>
</dbReference>
<protein>
    <recommendedName>
        <fullName evidence="4">DUF2726 domain-containing protein</fullName>
    </recommendedName>
</protein>
<sequence length="154" mass="17693">MITSVFLSYAFVYSVLFIVVPFILVIFIMTCIKFFKTDTEDHAIKFKKMLFDTQSFNFLKSLKAMVGVKYDVCCNVPIDTVFEMDAQTAAENHTRLDYVVIDHDSSEVKLVISDFSQQDDANAKSLFEKFNIKLVEIARGKPYDMQMLKLSLPV</sequence>
<accession>A0A106BZJ2</accession>
<evidence type="ECO:0008006" key="4">
    <source>
        <dbReference type="Google" id="ProtNLM"/>
    </source>
</evidence>
<evidence type="ECO:0000256" key="1">
    <source>
        <dbReference type="SAM" id="Phobius"/>
    </source>
</evidence>
<comment type="caution">
    <text evidence="2">The sequence shown here is derived from an EMBL/GenBank/DDBJ whole genome shotgun (WGS) entry which is preliminary data.</text>
</comment>
<dbReference type="Proteomes" id="UP000055702">
    <property type="component" value="Unassembled WGS sequence"/>
</dbReference>
<proteinExistence type="predicted"/>
<organism evidence="2">
    <name type="scientific">Shewanella frigidimarina</name>
    <dbReference type="NCBI Taxonomy" id="56812"/>
    <lineage>
        <taxon>Bacteria</taxon>
        <taxon>Pseudomonadati</taxon>
        <taxon>Pseudomonadota</taxon>
        <taxon>Gammaproteobacteria</taxon>
        <taxon>Alteromonadales</taxon>
        <taxon>Shewanellaceae</taxon>
        <taxon>Shewanella</taxon>
    </lineage>
</organism>
<keyword evidence="1" id="KW-0472">Membrane</keyword>
<dbReference type="AlphaFoldDB" id="A0A106BZJ2"/>
<keyword evidence="1" id="KW-0812">Transmembrane</keyword>
<keyword evidence="1" id="KW-1133">Transmembrane helix</keyword>
<name>A0A106BZJ2_SHEFR</name>
<reference evidence="2 3" key="1">
    <citation type="submission" date="2016-01" db="EMBL/GenBank/DDBJ databases">
        <title>Draft genome of the antarctic isolate Shewanella frigidimarina Ag06-30.</title>
        <authorList>
            <person name="Parmeciano Di Noto G."/>
            <person name="Vazquez S."/>
            <person name="Mac Cormack W."/>
            <person name="Iriarte A."/>
            <person name="Quiroga C."/>
        </authorList>
    </citation>
    <scope>NUCLEOTIDE SEQUENCE [LARGE SCALE GENOMIC DNA]</scope>
    <source>
        <strain evidence="2 3">Ag06-30</strain>
    </source>
</reference>
<gene>
    <name evidence="2" type="ORF">AWJ07_17250</name>
</gene>
<evidence type="ECO:0000313" key="3">
    <source>
        <dbReference type="Proteomes" id="UP000055702"/>
    </source>
</evidence>